<protein>
    <submittedName>
        <fullName evidence="1">Uncharacterized protein</fullName>
    </submittedName>
</protein>
<comment type="caution">
    <text evidence="1">The sequence shown here is derived from an EMBL/GenBank/DDBJ whole genome shotgun (WGS) entry which is preliminary data.</text>
</comment>
<reference evidence="1" key="1">
    <citation type="submission" date="2021-06" db="EMBL/GenBank/DDBJ databases">
        <authorList>
            <person name="Hodson N. C."/>
            <person name="Mongue J. A."/>
            <person name="Jaron S. K."/>
        </authorList>
    </citation>
    <scope>NUCLEOTIDE SEQUENCE</scope>
</reference>
<evidence type="ECO:0000313" key="1">
    <source>
        <dbReference type="EMBL" id="CAG7723211.1"/>
    </source>
</evidence>
<evidence type="ECO:0000313" key="2">
    <source>
        <dbReference type="Proteomes" id="UP000708208"/>
    </source>
</evidence>
<organism evidence="1 2">
    <name type="scientific">Allacma fusca</name>
    <dbReference type="NCBI Taxonomy" id="39272"/>
    <lineage>
        <taxon>Eukaryota</taxon>
        <taxon>Metazoa</taxon>
        <taxon>Ecdysozoa</taxon>
        <taxon>Arthropoda</taxon>
        <taxon>Hexapoda</taxon>
        <taxon>Collembola</taxon>
        <taxon>Symphypleona</taxon>
        <taxon>Sminthuridae</taxon>
        <taxon>Allacma</taxon>
    </lineage>
</organism>
<gene>
    <name evidence="1" type="ORF">AFUS01_LOCUS12309</name>
</gene>
<dbReference type="Proteomes" id="UP000708208">
    <property type="component" value="Unassembled WGS sequence"/>
</dbReference>
<keyword evidence="2" id="KW-1185">Reference proteome</keyword>
<dbReference type="AlphaFoldDB" id="A0A8J2P2K7"/>
<proteinExistence type="predicted"/>
<name>A0A8J2P2K7_9HEXA</name>
<sequence>MKHLEELQSWPIRKELCSGTPAQEPPQCNKICDSTPDKTNSCRIIFSSIQAKQKPGRACGWNFPFTDK</sequence>
<accession>A0A8J2P2K7</accession>
<dbReference type="EMBL" id="CAJVCH010096596">
    <property type="protein sequence ID" value="CAG7723211.1"/>
    <property type="molecule type" value="Genomic_DNA"/>
</dbReference>